<gene>
    <name evidence="3" type="ORF">ACFO60_08505</name>
</gene>
<protein>
    <submittedName>
        <fullName evidence="3">LLM class F420-dependent oxidoreductase</fullName>
        <ecNumber evidence="3">1.-.-.-</ecNumber>
    </submittedName>
</protein>
<dbReference type="InterPro" id="IPR050564">
    <property type="entry name" value="F420-G6PD/mer"/>
</dbReference>
<dbReference type="EMBL" id="JBHSFP010000004">
    <property type="protein sequence ID" value="MFC4530804.1"/>
    <property type="molecule type" value="Genomic_DNA"/>
</dbReference>
<evidence type="ECO:0000256" key="1">
    <source>
        <dbReference type="ARBA" id="ARBA00023002"/>
    </source>
</evidence>
<evidence type="ECO:0000259" key="2">
    <source>
        <dbReference type="Pfam" id="PF00296"/>
    </source>
</evidence>
<dbReference type="InterPro" id="IPR036661">
    <property type="entry name" value="Luciferase-like_sf"/>
</dbReference>
<dbReference type="InterPro" id="IPR011251">
    <property type="entry name" value="Luciferase-like_dom"/>
</dbReference>
<accession>A0ABV9CCN8</accession>
<dbReference type="PANTHER" id="PTHR43244">
    <property type="match status" value="1"/>
</dbReference>
<reference evidence="4" key="1">
    <citation type="journal article" date="2019" name="Int. J. Syst. Evol. Microbiol.">
        <title>The Global Catalogue of Microorganisms (GCM) 10K type strain sequencing project: providing services to taxonomists for standard genome sequencing and annotation.</title>
        <authorList>
            <consortium name="The Broad Institute Genomics Platform"/>
            <consortium name="The Broad Institute Genome Sequencing Center for Infectious Disease"/>
            <person name="Wu L."/>
            <person name="Ma J."/>
        </authorList>
    </citation>
    <scope>NUCLEOTIDE SEQUENCE [LARGE SCALE GENOMIC DNA]</scope>
    <source>
        <strain evidence="4">CGMCC 4.7132</strain>
    </source>
</reference>
<dbReference type="PANTHER" id="PTHR43244:SF1">
    <property type="entry name" value="5,10-METHYLENETETRAHYDROMETHANOPTERIN REDUCTASE"/>
    <property type="match status" value="1"/>
</dbReference>
<dbReference type="Proteomes" id="UP001596004">
    <property type="component" value="Unassembled WGS sequence"/>
</dbReference>
<dbReference type="EC" id="1.-.-.-" evidence="3"/>
<keyword evidence="1 3" id="KW-0560">Oxidoreductase</keyword>
<dbReference type="Pfam" id="PF00296">
    <property type="entry name" value="Bac_luciferase"/>
    <property type="match status" value="1"/>
</dbReference>
<comment type="caution">
    <text evidence="3">The sequence shown here is derived from an EMBL/GenBank/DDBJ whole genome shotgun (WGS) entry which is preliminary data.</text>
</comment>
<dbReference type="SUPFAM" id="SSF51679">
    <property type="entry name" value="Bacterial luciferase-like"/>
    <property type="match status" value="1"/>
</dbReference>
<dbReference type="RefSeq" id="WP_380838889.1">
    <property type="nucleotide sequence ID" value="NZ_JBHSFP010000004.1"/>
</dbReference>
<feature type="domain" description="Luciferase-like" evidence="2">
    <location>
        <begin position="23"/>
        <end position="301"/>
    </location>
</feature>
<sequence length="336" mass="36201">MVAVRRWTVKRWGITIPFFDRTMAESKELVAELPGLGYTDAWSAEVSGTDGFVPLALAADWAPELRLGSAIIPVSTRGPGLLAMSAATLADLAPGRFVLGIGASSPVIVERWNAGEFVKPYGRTRDTLRFLKQALAGEKVTEKYETFEVRGFRLDRAPKVQPKIVLAALRPRMLRLAAEEADGAITNWLSPQDVGKVRAELGAGTELIARLFVCVSEDAEKVRRLGKRMLAAYLTVPVYAAFHEWLGRGEVLRPMHEAWAAGDRQGALDVIPDEVVDALIVHGDAATCRARVQEYVDNGLTTPVLAPIAMGDVPIPEAVRALAPAASAAFPASAAP</sequence>
<dbReference type="GO" id="GO:0016491">
    <property type="term" value="F:oxidoreductase activity"/>
    <property type="evidence" value="ECO:0007669"/>
    <property type="project" value="UniProtKB-KW"/>
</dbReference>
<organism evidence="3 4">
    <name type="scientific">Sphaerisporangium dianthi</name>
    <dbReference type="NCBI Taxonomy" id="1436120"/>
    <lineage>
        <taxon>Bacteria</taxon>
        <taxon>Bacillati</taxon>
        <taxon>Actinomycetota</taxon>
        <taxon>Actinomycetes</taxon>
        <taxon>Streptosporangiales</taxon>
        <taxon>Streptosporangiaceae</taxon>
        <taxon>Sphaerisporangium</taxon>
    </lineage>
</organism>
<evidence type="ECO:0000313" key="3">
    <source>
        <dbReference type="EMBL" id="MFC4530804.1"/>
    </source>
</evidence>
<dbReference type="NCBIfam" id="TIGR03841">
    <property type="entry name" value="F420_Rv3093c"/>
    <property type="match status" value="1"/>
</dbReference>
<keyword evidence="4" id="KW-1185">Reference proteome</keyword>
<evidence type="ECO:0000313" key="4">
    <source>
        <dbReference type="Proteomes" id="UP001596004"/>
    </source>
</evidence>
<dbReference type="InterPro" id="IPR022526">
    <property type="entry name" value="F420_Rv3093c"/>
</dbReference>
<name>A0ABV9CCN8_9ACTN</name>
<proteinExistence type="predicted"/>
<dbReference type="Gene3D" id="3.20.20.30">
    <property type="entry name" value="Luciferase-like domain"/>
    <property type="match status" value="1"/>
</dbReference>
<dbReference type="CDD" id="cd01097">
    <property type="entry name" value="Tetrahydromethanopterin_reductase"/>
    <property type="match status" value="1"/>
</dbReference>